<sequence length="394" mass="42338">MGSKTDKRKKRKAAAEAEPAAAAPAEQQPADAAASKKKQKHDGSSKQQQQQPAAEAKAAPQPASPSSADEDEQRRPKGGPGRRFTVTMAVPGSIIDNTQNFEMANFVAGQVARTAAVFNVDELVVVDDTPQRKDGTVGAGAAFLARVCQYLETPQYLRKALIPMHPDLRLAGLLPPLDAPHHLRATEWQPFREGVVLKAEAGTGSFVDVGLDRTALVEGSLLTVNARVTLRLGESARVKFVESYGESMLLGEVVLPSAPREEAGLYWGYATRLAKGISGLVQGAPFEGGYDLKLGTSEHGQARSSARGARGRVVLPGNLELPRFKHLLIAFGGPEGLEDCLAHDKRFTKQSTTDVFDLYLNTCPGQGSRTIRTEEAVLISMAYLQTAVVRFGER</sequence>
<evidence type="ECO:0000313" key="3">
    <source>
        <dbReference type="EMBL" id="KIZ00333.1"/>
    </source>
</evidence>
<dbReference type="AlphaFoldDB" id="A0A0D2JMA1"/>
<evidence type="ECO:0000256" key="1">
    <source>
        <dbReference type="ARBA" id="ARBA00009841"/>
    </source>
</evidence>
<dbReference type="SUPFAM" id="SSF75217">
    <property type="entry name" value="alpha/beta knot"/>
    <property type="match status" value="1"/>
</dbReference>
<evidence type="ECO:0000256" key="2">
    <source>
        <dbReference type="SAM" id="MobiDB-lite"/>
    </source>
</evidence>
<name>A0A0D2JMA1_9CHLO</name>
<evidence type="ECO:0008006" key="5">
    <source>
        <dbReference type="Google" id="ProtNLM"/>
    </source>
</evidence>
<dbReference type="GeneID" id="25740503"/>
<reference evidence="3 4" key="1">
    <citation type="journal article" date="2013" name="BMC Genomics">
        <title>Reconstruction of the lipid metabolism for the microalga Monoraphidium neglectum from its genome sequence reveals characteristics suitable for biofuel production.</title>
        <authorList>
            <person name="Bogen C."/>
            <person name="Al-Dilaimi A."/>
            <person name="Albersmeier A."/>
            <person name="Wichmann J."/>
            <person name="Grundmann M."/>
            <person name="Rupp O."/>
            <person name="Lauersen K.J."/>
            <person name="Blifernez-Klassen O."/>
            <person name="Kalinowski J."/>
            <person name="Goesmann A."/>
            <person name="Mussgnug J.H."/>
            <person name="Kruse O."/>
        </authorList>
    </citation>
    <scope>NUCLEOTIDE SEQUENCE [LARGE SCALE GENOMIC DNA]</scope>
    <source>
        <strain evidence="3 4">SAG 48.87</strain>
    </source>
</reference>
<organism evidence="3 4">
    <name type="scientific">Monoraphidium neglectum</name>
    <dbReference type="NCBI Taxonomy" id="145388"/>
    <lineage>
        <taxon>Eukaryota</taxon>
        <taxon>Viridiplantae</taxon>
        <taxon>Chlorophyta</taxon>
        <taxon>core chlorophytes</taxon>
        <taxon>Chlorophyceae</taxon>
        <taxon>CS clade</taxon>
        <taxon>Sphaeropleales</taxon>
        <taxon>Selenastraceae</taxon>
        <taxon>Monoraphidium</taxon>
    </lineage>
</organism>
<feature type="compositionally biased region" description="Basic residues" evidence="2">
    <location>
        <begin position="1"/>
        <end position="12"/>
    </location>
</feature>
<dbReference type="KEGG" id="mng:MNEG_7627"/>
<proteinExistence type="inferred from homology"/>
<accession>A0A0D2JMA1</accession>
<dbReference type="Gene3D" id="3.40.1280.10">
    <property type="match status" value="2"/>
</dbReference>
<dbReference type="Pfam" id="PF02598">
    <property type="entry name" value="Methyltrn_RNA_3"/>
    <property type="match status" value="1"/>
</dbReference>
<dbReference type="EMBL" id="KK101586">
    <property type="protein sequence ID" value="KIZ00333.1"/>
    <property type="molecule type" value="Genomic_DNA"/>
</dbReference>
<protein>
    <recommendedName>
        <fullName evidence="5">RNA methyltransferase</fullName>
    </recommendedName>
</protein>
<dbReference type="OrthoDB" id="361029at2759"/>
<keyword evidence="4" id="KW-1185">Reference proteome</keyword>
<dbReference type="PANTHER" id="PTHR12150">
    <property type="entry name" value="CLASS IV SAM-BINDING METHYLTRANSFERASE-RELATED"/>
    <property type="match status" value="1"/>
</dbReference>
<dbReference type="InterPro" id="IPR029028">
    <property type="entry name" value="Alpha/beta_knot_MTases"/>
</dbReference>
<dbReference type="InterPro" id="IPR012340">
    <property type="entry name" value="NA-bd_OB-fold"/>
</dbReference>
<comment type="similarity">
    <text evidence="1">Belongs to the class IV-like SAM-binding methyltransferase superfamily.</text>
</comment>
<dbReference type="Proteomes" id="UP000054498">
    <property type="component" value="Unassembled WGS sequence"/>
</dbReference>
<dbReference type="CDD" id="cd18086">
    <property type="entry name" value="HsC9orf114-like"/>
    <property type="match status" value="1"/>
</dbReference>
<dbReference type="InterPro" id="IPR003750">
    <property type="entry name" value="Put_MeTrfase-C9orf114-like"/>
</dbReference>
<dbReference type="InterPro" id="IPR029026">
    <property type="entry name" value="tRNA_m1G_MTases_N"/>
</dbReference>
<dbReference type="STRING" id="145388.A0A0D2JMA1"/>
<feature type="compositionally biased region" description="Low complexity" evidence="2">
    <location>
        <begin position="45"/>
        <end position="67"/>
    </location>
</feature>
<dbReference type="PANTHER" id="PTHR12150:SF13">
    <property type="entry name" value="METHYLTRANSFERASE C9ORF114-RELATED"/>
    <property type="match status" value="1"/>
</dbReference>
<feature type="region of interest" description="Disordered" evidence="2">
    <location>
        <begin position="1"/>
        <end position="85"/>
    </location>
</feature>
<feature type="compositionally biased region" description="Low complexity" evidence="2">
    <location>
        <begin position="16"/>
        <end position="33"/>
    </location>
</feature>
<dbReference type="RefSeq" id="XP_013899352.1">
    <property type="nucleotide sequence ID" value="XM_014043898.1"/>
</dbReference>
<evidence type="ECO:0000313" key="4">
    <source>
        <dbReference type="Proteomes" id="UP000054498"/>
    </source>
</evidence>
<dbReference type="SUPFAM" id="SSF50249">
    <property type="entry name" value="Nucleic acid-binding proteins"/>
    <property type="match status" value="1"/>
</dbReference>
<gene>
    <name evidence="3" type="ORF">MNEG_7627</name>
</gene>